<dbReference type="PANTHER" id="PTHR44145:SF3">
    <property type="entry name" value="DNAJ HOMOLOG SUBFAMILY A MEMBER 3, MITOCHONDRIAL"/>
    <property type="match status" value="1"/>
</dbReference>
<sequence>MGTHGTAARRHGLDASFGLDDLDAASARAEAPGVPMCDHPGCANRGEFRAPKDRSLSSYYHFCLDHVRAYNKAWNYYANMDSEEIEQQVRRSTVWDRPTWRMGGAGPRRFDPGTLHDPLGVFDDMHATQDGHVDAEPTPFARDSRETQALRELDLTWPLTREELRARYRTLVKRHHPDANNGDKAAEERFKCVSEAYRVLLATVDA</sequence>
<reference evidence="3 4" key="1">
    <citation type="submission" date="2020-08" db="EMBL/GenBank/DDBJ databases">
        <title>Genome sequencing of Purple Non-Sulfur Bacteria from various extreme environments.</title>
        <authorList>
            <person name="Mayer M."/>
        </authorList>
    </citation>
    <scope>NUCLEOTIDE SEQUENCE [LARGE SCALE GENOMIC DNA]</scope>
    <source>
        <strain evidence="3 4">JA131</strain>
    </source>
</reference>
<dbReference type="PANTHER" id="PTHR44145">
    <property type="entry name" value="DNAJ HOMOLOG SUBFAMILY A MEMBER 3, MITOCHONDRIAL"/>
    <property type="match status" value="1"/>
</dbReference>
<dbReference type="InterPro" id="IPR001623">
    <property type="entry name" value="DnaJ_domain"/>
</dbReference>
<dbReference type="AlphaFoldDB" id="A0A7W6RBZ9"/>
<dbReference type="PROSITE" id="PS50076">
    <property type="entry name" value="DNAJ_2"/>
    <property type="match status" value="1"/>
</dbReference>
<dbReference type="SMART" id="SM00271">
    <property type="entry name" value="DnaJ"/>
    <property type="match status" value="1"/>
</dbReference>
<dbReference type="SUPFAM" id="SSF46565">
    <property type="entry name" value="Chaperone J-domain"/>
    <property type="match status" value="1"/>
</dbReference>
<dbReference type="RefSeq" id="WP_184043244.1">
    <property type="nucleotide sequence ID" value="NZ_JACIGK010000007.1"/>
</dbReference>
<dbReference type="EMBL" id="JACIGK010000007">
    <property type="protein sequence ID" value="MBB4265620.1"/>
    <property type="molecule type" value="Genomic_DNA"/>
</dbReference>
<organism evidence="3 4">
    <name type="scientific">Roseospira visakhapatnamensis</name>
    <dbReference type="NCBI Taxonomy" id="390880"/>
    <lineage>
        <taxon>Bacteria</taxon>
        <taxon>Pseudomonadati</taxon>
        <taxon>Pseudomonadota</taxon>
        <taxon>Alphaproteobacteria</taxon>
        <taxon>Rhodospirillales</taxon>
        <taxon>Rhodospirillaceae</taxon>
        <taxon>Roseospira</taxon>
    </lineage>
</organism>
<name>A0A7W6RBZ9_9PROT</name>
<keyword evidence="4" id="KW-1185">Reference proteome</keyword>
<dbReference type="Gene3D" id="1.10.287.110">
    <property type="entry name" value="DnaJ domain"/>
    <property type="match status" value="1"/>
</dbReference>
<dbReference type="InterPro" id="IPR051938">
    <property type="entry name" value="Apopto_cytoskel_mod"/>
</dbReference>
<evidence type="ECO:0000313" key="3">
    <source>
        <dbReference type="EMBL" id="MBB4265620.1"/>
    </source>
</evidence>
<accession>A0A7W6RBZ9</accession>
<proteinExistence type="predicted"/>
<dbReference type="Proteomes" id="UP000554286">
    <property type="component" value="Unassembled WGS sequence"/>
</dbReference>
<gene>
    <name evidence="3" type="ORF">GGD89_001242</name>
</gene>
<dbReference type="InterPro" id="IPR036869">
    <property type="entry name" value="J_dom_sf"/>
</dbReference>
<dbReference type="PRINTS" id="PR00625">
    <property type="entry name" value="JDOMAIN"/>
</dbReference>
<keyword evidence="1" id="KW-0143">Chaperone</keyword>
<comment type="caution">
    <text evidence="3">The sequence shown here is derived from an EMBL/GenBank/DDBJ whole genome shotgun (WGS) entry which is preliminary data.</text>
</comment>
<feature type="domain" description="J" evidence="2">
    <location>
        <begin position="148"/>
        <end position="205"/>
    </location>
</feature>
<dbReference type="CDD" id="cd06257">
    <property type="entry name" value="DnaJ"/>
    <property type="match status" value="1"/>
</dbReference>
<evidence type="ECO:0000256" key="1">
    <source>
        <dbReference type="ARBA" id="ARBA00023186"/>
    </source>
</evidence>
<evidence type="ECO:0000313" key="4">
    <source>
        <dbReference type="Proteomes" id="UP000554286"/>
    </source>
</evidence>
<evidence type="ECO:0000259" key="2">
    <source>
        <dbReference type="PROSITE" id="PS50076"/>
    </source>
</evidence>
<protein>
    <recommendedName>
        <fullName evidence="2">J domain-containing protein</fullName>
    </recommendedName>
</protein>
<dbReference type="Pfam" id="PF00226">
    <property type="entry name" value="DnaJ"/>
    <property type="match status" value="1"/>
</dbReference>